<evidence type="ECO:0008006" key="4">
    <source>
        <dbReference type="Google" id="ProtNLM"/>
    </source>
</evidence>
<gene>
    <name evidence="2" type="ORF">SAMN06265182_0047</name>
</gene>
<dbReference type="InterPro" id="IPR007401">
    <property type="entry name" value="DUF454"/>
</dbReference>
<sequence>MMKYILGFIFLLIGVLGIILPVIPGVPFLIIAAFFFGILSKDKVVKYMKKFKNGDKNSSINRLINYVLIRYVHKKTPLNANGKN</sequence>
<name>A0A285MYB5_9AQUI</name>
<protein>
    <recommendedName>
        <fullName evidence="4">Transmembrane protein (PGPGW)</fullName>
    </recommendedName>
</protein>
<keyword evidence="1" id="KW-0812">Transmembrane</keyword>
<dbReference type="AlphaFoldDB" id="A0A285MYB5"/>
<proteinExistence type="predicted"/>
<keyword evidence="3" id="KW-1185">Reference proteome</keyword>
<keyword evidence="1" id="KW-0472">Membrane</keyword>
<evidence type="ECO:0000256" key="1">
    <source>
        <dbReference type="SAM" id="Phobius"/>
    </source>
</evidence>
<feature type="transmembrane region" description="Helical" evidence="1">
    <location>
        <begin position="6"/>
        <end position="39"/>
    </location>
</feature>
<dbReference type="Proteomes" id="UP000219036">
    <property type="component" value="Unassembled WGS sequence"/>
</dbReference>
<reference evidence="3" key="1">
    <citation type="submission" date="2017-09" db="EMBL/GenBank/DDBJ databases">
        <authorList>
            <person name="Varghese N."/>
            <person name="Submissions S."/>
        </authorList>
    </citation>
    <scope>NUCLEOTIDE SEQUENCE [LARGE SCALE GENOMIC DNA]</scope>
    <source>
        <strain evidence="3">DSM 15103</strain>
    </source>
</reference>
<dbReference type="Pfam" id="PF04304">
    <property type="entry name" value="DUF454"/>
    <property type="match status" value="1"/>
</dbReference>
<organism evidence="2 3">
    <name type="scientific">Persephonella hydrogeniphila</name>
    <dbReference type="NCBI Taxonomy" id="198703"/>
    <lineage>
        <taxon>Bacteria</taxon>
        <taxon>Pseudomonadati</taxon>
        <taxon>Aquificota</taxon>
        <taxon>Aquificia</taxon>
        <taxon>Aquificales</taxon>
        <taxon>Hydrogenothermaceae</taxon>
        <taxon>Persephonella</taxon>
    </lineage>
</organism>
<accession>A0A285MYB5</accession>
<dbReference type="RefSeq" id="WP_096999260.1">
    <property type="nucleotide sequence ID" value="NZ_OBEI01000001.1"/>
</dbReference>
<evidence type="ECO:0000313" key="3">
    <source>
        <dbReference type="Proteomes" id="UP000219036"/>
    </source>
</evidence>
<dbReference type="EMBL" id="OBEI01000001">
    <property type="protein sequence ID" value="SNZ02199.1"/>
    <property type="molecule type" value="Genomic_DNA"/>
</dbReference>
<evidence type="ECO:0000313" key="2">
    <source>
        <dbReference type="EMBL" id="SNZ02199.1"/>
    </source>
</evidence>
<keyword evidence="1" id="KW-1133">Transmembrane helix</keyword>